<sequence>MDGFIKPHDPEWKNEFKRLREILLAELNCFEIDVQHVGSTTVPNLWAKPILDVDIILFNNELLNDISSILEKLGYEPKGEQGIPGRFAFRQTSNLVPHALGKNTWQEHHLYVCFSDSLALKNHLQFRDVLLQDEKLVGEYSQLKIRLANETGMNREKYWKSKTAFVLSILQNLGFDPRELDEIKKANE</sequence>
<dbReference type="EMBL" id="JAFKCW010000001">
    <property type="protein sequence ID" value="MBN7799395.1"/>
    <property type="molecule type" value="Genomic_DNA"/>
</dbReference>
<dbReference type="SUPFAM" id="SSF81301">
    <property type="entry name" value="Nucleotidyltransferase"/>
    <property type="match status" value="1"/>
</dbReference>
<dbReference type="PANTHER" id="PTHR34822:SF1">
    <property type="entry name" value="GRPB FAMILY PROTEIN"/>
    <property type="match status" value="1"/>
</dbReference>
<dbReference type="RefSeq" id="WP_206567390.1">
    <property type="nucleotide sequence ID" value="NZ_JAFKCW010000001.1"/>
</dbReference>
<comment type="caution">
    <text evidence="1">The sequence shown here is derived from an EMBL/GenBank/DDBJ whole genome shotgun (WGS) entry which is preliminary data.</text>
</comment>
<name>A0ABS3BM20_9BACT</name>
<gene>
    <name evidence="1" type="ORF">J0A67_00905</name>
</gene>
<proteinExistence type="predicted"/>
<dbReference type="Pfam" id="PF04229">
    <property type="entry name" value="GrpB"/>
    <property type="match status" value="1"/>
</dbReference>
<accession>A0ABS3BM20</accession>
<evidence type="ECO:0000313" key="1">
    <source>
        <dbReference type="EMBL" id="MBN7799395.1"/>
    </source>
</evidence>
<dbReference type="PANTHER" id="PTHR34822">
    <property type="entry name" value="GRPB DOMAIN PROTEIN (AFU_ORTHOLOGUE AFUA_1G01530)"/>
    <property type="match status" value="1"/>
</dbReference>
<keyword evidence="2" id="KW-1185">Reference proteome</keyword>
<dbReference type="InterPro" id="IPR007344">
    <property type="entry name" value="GrpB/CoaE"/>
</dbReference>
<dbReference type="InterPro" id="IPR043519">
    <property type="entry name" value="NT_sf"/>
</dbReference>
<evidence type="ECO:0000313" key="2">
    <source>
        <dbReference type="Proteomes" id="UP000664698"/>
    </source>
</evidence>
<reference evidence="1 2" key="1">
    <citation type="submission" date="2021-03" db="EMBL/GenBank/DDBJ databases">
        <title>novel species isolated from a fishpond in China.</title>
        <authorList>
            <person name="Lu H."/>
            <person name="Cai Z."/>
        </authorList>
    </citation>
    <scope>NUCLEOTIDE SEQUENCE [LARGE SCALE GENOMIC DNA]</scope>
    <source>
        <strain evidence="1 2">JCM 31546</strain>
    </source>
</reference>
<protein>
    <submittedName>
        <fullName evidence="1">GrpB family protein</fullName>
    </submittedName>
</protein>
<dbReference type="Gene3D" id="3.30.460.10">
    <property type="entry name" value="Beta Polymerase, domain 2"/>
    <property type="match status" value="1"/>
</dbReference>
<dbReference type="Proteomes" id="UP000664698">
    <property type="component" value="Unassembled WGS sequence"/>
</dbReference>
<organism evidence="1 2">
    <name type="scientific">Algoriphagus aestuariicola</name>
    <dbReference type="NCBI Taxonomy" id="1852016"/>
    <lineage>
        <taxon>Bacteria</taxon>
        <taxon>Pseudomonadati</taxon>
        <taxon>Bacteroidota</taxon>
        <taxon>Cytophagia</taxon>
        <taxon>Cytophagales</taxon>
        <taxon>Cyclobacteriaceae</taxon>
        <taxon>Algoriphagus</taxon>
    </lineage>
</organism>